<protein>
    <recommendedName>
        <fullName evidence="3">DNA-binding protein</fullName>
    </recommendedName>
</protein>
<accession>A0A429ZTZ1</accession>
<evidence type="ECO:0000313" key="1">
    <source>
        <dbReference type="EMBL" id="RST97133.1"/>
    </source>
</evidence>
<comment type="caution">
    <text evidence="1">The sequence shown here is derived from an EMBL/GenBank/DDBJ whole genome shotgun (WGS) entry which is preliminary data.</text>
</comment>
<organism evidence="1 2">
    <name type="scientific">Vagococcus vulneris</name>
    <dbReference type="NCBI Taxonomy" id="1977869"/>
    <lineage>
        <taxon>Bacteria</taxon>
        <taxon>Bacillati</taxon>
        <taxon>Bacillota</taxon>
        <taxon>Bacilli</taxon>
        <taxon>Lactobacillales</taxon>
        <taxon>Enterococcaceae</taxon>
        <taxon>Vagococcus</taxon>
    </lineage>
</organism>
<gene>
    <name evidence="1" type="ORF">CBF37_10150</name>
</gene>
<sequence length="112" mass="12583">MKRKLSIIEQKVLSLIPRGMENRKTLQIISASIDLNARELQSVINSLIFRHHIPVVAIRKGGIYIPLSESERLEGLQGLKNQTSDQLKRIAIVESVDLDTWRNKVLGGAANE</sequence>
<reference evidence="1 2" key="1">
    <citation type="submission" date="2017-05" db="EMBL/GenBank/DDBJ databases">
        <title>Vagococcus spp. assemblies.</title>
        <authorList>
            <person name="Gulvik C.A."/>
        </authorList>
    </citation>
    <scope>NUCLEOTIDE SEQUENCE [LARGE SCALE GENOMIC DNA]</scope>
    <source>
        <strain evidence="1 2">SS1995</strain>
    </source>
</reference>
<evidence type="ECO:0008006" key="3">
    <source>
        <dbReference type="Google" id="ProtNLM"/>
    </source>
</evidence>
<dbReference type="Proteomes" id="UP000287857">
    <property type="component" value="Unassembled WGS sequence"/>
</dbReference>
<proteinExistence type="predicted"/>
<dbReference type="AlphaFoldDB" id="A0A429ZTZ1"/>
<keyword evidence="2" id="KW-1185">Reference proteome</keyword>
<name>A0A429ZTZ1_9ENTE</name>
<evidence type="ECO:0000313" key="2">
    <source>
        <dbReference type="Proteomes" id="UP000287857"/>
    </source>
</evidence>
<dbReference type="EMBL" id="NGJS01000019">
    <property type="protein sequence ID" value="RST97133.1"/>
    <property type="molecule type" value="Genomic_DNA"/>
</dbReference>